<name>A0A5J5FB48_9PEZI</name>
<reference evidence="1 2" key="1">
    <citation type="submission" date="2019-09" db="EMBL/GenBank/DDBJ databases">
        <title>Draft genome of the ectomycorrhizal ascomycete Sphaerosporella brunnea.</title>
        <authorList>
            <consortium name="DOE Joint Genome Institute"/>
            <person name="Benucci G.M."/>
            <person name="Marozzi G."/>
            <person name="Antonielli L."/>
            <person name="Sanchez S."/>
            <person name="Marco P."/>
            <person name="Wang X."/>
            <person name="Falini L.B."/>
            <person name="Barry K."/>
            <person name="Haridas S."/>
            <person name="Lipzen A."/>
            <person name="Labutti K."/>
            <person name="Grigoriev I.V."/>
            <person name="Murat C."/>
            <person name="Martin F."/>
            <person name="Albertini E."/>
            <person name="Donnini D."/>
            <person name="Bonito G."/>
        </authorList>
    </citation>
    <scope>NUCLEOTIDE SEQUENCE [LARGE SCALE GENOMIC DNA]</scope>
    <source>
        <strain evidence="1 2">Sb_GMNB300</strain>
    </source>
</reference>
<dbReference type="InParanoid" id="A0A5J5FB48"/>
<dbReference type="AlphaFoldDB" id="A0A5J5FB48"/>
<keyword evidence="2" id="KW-1185">Reference proteome</keyword>
<dbReference type="Proteomes" id="UP000326924">
    <property type="component" value="Unassembled WGS sequence"/>
</dbReference>
<sequence>MELFALEKVKEKENGKDKEPFAVLVHATVSEKHALKADGLREACNALPAQARKEAAQDRHAATHTVQAIDPPDPEYLKWGTFVIGIADGVVAASSRRRTWSVAVR</sequence>
<protein>
    <submittedName>
        <fullName evidence="1">Uncharacterized protein</fullName>
    </submittedName>
</protein>
<accession>A0A5J5FB48</accession>
<dbReference type="EMBL" id="VXIS01000008">
    <property type="protein sequence ID" value="KAA8914170.1"/>
    <property type="molecule type" value="Genomic_DNA"/>
</dbReference>
<comment type="caution">
    <text evidence="1">The sequence shown here is derived from an EMBL/GenBank/DDBJ whole genome shotgun (WGS) entry which is preliminary data.</text>
</comment>
<evidence type="ECO:0000313" key="2">
    <source>
        <dbReference type="Proteomes" id="UP000326924"/>
    </source>
</evidence>
<evidence type="ECO:0000313" key="1">
    <source>
        <dbReference type="EMBL" id="KAA8914170.1"/>
    </source>
</evidence>
<gene>
    <name evidence="1" type="ORF">FN846DRAFT_902278</name>
</gene>
<proteinExistence type="predicted"/>
<organism evidence="1 2">
    <name type="scientific">Sphaerosporella brunnea</name>
    <dbReference type="NCBI Taxonomy" id="1250544"/>
    <lineage>
        <taxon>Eukaryota</taxon>
        <taxon>Fungi</taxon>
        <taxon>Dikarya</taxon>
        <taxon>Ascomycota</taxon>
        <taxon>Pezizomycotina</taxon>
        <taxon>Pezizomycetes</taxon>
        <taxon>Pezizales</taxon>
        <taxon>Pyronemataceae</taxon>
        <taxon>Sphaerosporella</taxon>
    </lineage>
</organism>